<evidence type="ECO:0000313" key="3">
    <source>
        <dbReference type="Proteomes" id="UP000269721"/>
    </source>
</evidence>
<evidence type="ECO:0000256" key="1">
    <source>
        <dbReference type="SAM" id="SignalP"/>
    </source>
</evidence>
<evidence type="ECO:0000313" key="2">
    <source>
        <dbReference type="EMBL" id="RKO84921.1"/>
    </source>
</evidence>
<reference evidence="3" key="1">
    <citation type="journal article" date="2018" name="Nat. Microbiol.">
        <title>Leveraging single-cell genomics to expand the fungal tree of life.</title>
        <authorList>
            <person name="Ahrendt S.R."/>
            <person name="Quandt C.A."/>
            <person name="Ciobanu D."/>
            <person name="Clum A."/>
            <person name="Salamov A."/>
            <person name="Andreopoulos B."/>
            <person name="Cheng J.F."/>
            <person name="Woyke T."/>
            <person name="Pelin A."/>
            <person name="Henrissat B."/>
            <person name="Reynolds N.K."/>
            <person name="Benny G.L."/>
            <person name="Smith M.E."/>
            <person name="James T.Y."/>
            <person name="Grigoriev I.V."/>
        </authorList>
    </citation>
    <scope>NUCLEOTIDE SEQUENCE [LARGE SCALE GENOMIC DNA]</scope>
</reference>
<feature type="signal peptide" evidence="1">
    <location>
        <begin position="1"/>
        <end position="22"/>
    </location>
</feature>
<dbReference type="PANTHER" id="PTHR28309">
    <property type="entry name" value="REQUIRED FOR EXCISION 1-B DOMAIN-CONTAINING PROTEIN"/>
    <property type="match status" value="1"/>
</dbReference>
<protein>
    <submittedName>
        <fullName evidence="2">DNA repair REX1-B-domain-containing protein</fullName>
    </submittedName>
</protein>
<name>A0A4P9VYP9_9FUNG</name>
<proteinExistence type="predicted"/>
<feature type="chain" id="PRO_5020384359" evidence="1">
    <location>
        <begin position="23"/>
        <end position="149"/>
    </location>
</feature>
<organism evidence="2 3">
    <name type="scientific">Blyttiomyces helicus</name>
    <dbReference type="NCBI Taxonomy" id="388810"/>
    <lineage>
        <taxon>Eukaryota</taxon>
        <taxon>Fungi</taxon>
        <taxon>Fungi incertae sedis</taxon>
        <taxon>Chytridiomycota</taxon>
        <taxon>Chytridiomycota incertae sedis</taxon>
        <taxon>Chytridiomycetes</taxon>
        <taxon>Chytridiomycetes incertae sedis</taxon>
        <taxon>Blyttiomyces</taxon>
    </lineage>
</organism>
<dbReference type="InterPro" id="IPR039491">
    <property type="entry name" value="REX1-B"/>
</dbReference>
<gene>
    <name evidence="2" type="ORF">BDK51DRAFT_48528</name>
</gene>
<keyword evidence="1" id="KW-0732">Signal</keyword>
<dbReference type="Pfam" id="PF14966">
    <property type="entry name" value="DNA_repr_REX1B"/>
    <property type="match status" value="1"/>
</dbReference>
<dbReference type="EMBL" id="KZ999595">
    <property type="protein sequence ID" value="RKO84921.1"/>
    <property type="molecule type" value="Genomic_DNA"/>
</dbReference>
<accession>A0A4P9VYP9</accession>
<dbReference type="OrthoDB" id="434723at2759"/>
<keyword evidence="3" id="KW-1185">Reference proteome</keyword>
<dbReference type="AlphaFoldDB" id="A0A4P9VYP9"/>
<dbReference type="PANTHER" id="PTHR28309:SF1">
    <property type="entry name" value="REQUIRED FOR EXCISION 1-B DOMAIN-CONTAINING PROTEIN"/>
    <property type="match status" value="1"/>
</dbReference>
<dbReference type="Proteomes" id="UP000269721">
    <property type="component" value="Unassembled WGS sequence"/>
</dbReference>
<sequence length="149" mass="16852">MLAQVGISAPLDLLLLFTNLQAARVAIFKDLDAGFDLYLNKEASADEYQKLVQAVTKSFANISLEIQEIQKMLETETQREDLAKLVGGVQQEERKKLATTVKLQIERAESQFGERDFATEIPELEQNLKNIVEAINEKLEELHCEMAEL</sequence>